<keyword evidence="1" id="KW-0378">Hydrolase</keyword>
<dbReference type="RefSeq" id="WP_284239490.1">
    <property type="nucleotide sequence ID" value="NZ_BSSQ01000013.1"/>
</dbReference>
<protein>
    <recommendedName>
        <fullName evidence="2">Dienelactone hydrolase domain-containing protein</fullName>
    </recommendedName>
</protein>
<organism evidence="3 4">
    <name type="scientific">Paenibacillus glycanilyticus</name>
    <dbReference type="NCBI Taxonomy" id="126569"/>
    <lineage>
        <taxon>Bacteria</taxon>
        <taxon>Bacillati</taxon>
        <taxon>Bacillota</taxon>
        <taxon>Bacilli</taxon>
        <taxon>Bacillales</taxon>
        <taxon>Paenibacillaceae</taxon>
        <taxon>Paenibacillus</taxon>
    </lineage>
</organism>
<dbReference type="Gene3D" id="3.40.50.1820">
    <property type="entry name" value="alpha/beta hydrolase"/>
    <property type="match status" value="1"/>
</dbReference>
<accession>A0ABQ6GHF7</accession>
<evidence type="ECO:0000259" key="2">
    <source>
        <dbReference type="Pfam" id="PF01738"/>
    </source>
</evidence>
<dbReference type="SUPFAM" id="SSF53474">
    <property type="entry name" value="alpha/beta-Hydrolases"/>
    <property type="match status" value="1"/>
</dbReference>
<reference evidence="3 4" key="1">
    <citation type="submission" date="2023-03" db="EMBL/GenBank/DDBJ databases">
        <title>Draft genome sequence of the bacteria which degrade cell wall of Tricholomamatutake.</title>
        <authorList>
            <person name="Konishi Y."/>
            <person name="Fukuta Y."/>
            <person name="Shirasaka N."/>
        </authorList>
    </citation>
    <scope>NUCLEOTIDE SEQUENCE [LARGE SCALE GENOMIC DNA]</scope>
    <source>
        <strain evidence="4">mu1</strain>
    </source>
</reference>
<dbReference type="PANTHER" id="PTHR22946:SF9">
    <property type="entry name" value="POLYKETIDE TRANSFERASE AF380"/>
    <property type="match status" value="1"/>
</dbReference>
<dbReference type="EMBL" id="BSSQ01000013">
    <property type="protein sequence ID" value="GLX68741.1"/>
    <property type="molecule type" value="Genomic_DNA"/>
</dbReference>
<sequence length="265" mass="29271">MGKDTLTVQSFTLYSSKGIRLQGEVKTLDDGKPHPVIIVSHGFRGYKDWAFWPDVTSRLAEEGFYAVSYNFSRIAVREDGLEEEAVATASTFSQELDDLETVLRAVLNGDLPQAQAADRTKVGLLGHSRAGGSSILTASEKPDQIAALAVWNGGPPPSRHLPSGETVSLLELTIQEDWQRNEARFNIREAFTGLQLPALLVQGDLDREPLLEQLRYLREEAPHQQYVLVQGADHTFNTVHPYGGANVQLQTALQATVNFFAEKLK</sequence>
<feature type="domain" description="Dienelactone hydrolase" evidence="2">
    <location>
        <begin position="31"/>
        <end position="174"/>
    </location>
</feature>
<evidence type="ECO:0000256" key="1">
    <source>
        <dbReference type="ARBA" id="ARBA00022801"/>
    </source>
</evidence>
<gene>
    <name evidence="3" type="ORF">MU1_30860</name>
</gene>
<keyword evidence="4" id="KW-1185">Reference proteome</keyword>
<dbReference type="Pfam" id="PF01738">
    <property type="entry name" value="DLH"/>
    <property type="match status" value="1"/>
</dbReference>
<dbReference type="InterPro" id="IPR029058">
    <property type="entry name" value="AB_hydrolase_fold"/>
</dbReference>
<proteinExistence type="predicted"/>
<dbReference type="InterPro" id="IPR002925">
    <property type="entry name" value="Dienelactn_hydro"/>
</dbReference>
<dbReference type="Proteomes" id="UP001157114">
    <property type="component" value="Unassembled WGS sequence"/>
</dbReference>
<dbReference type="InterPro" id="IPR050261">
    <property type="entry name" value="FrsA_esterase"/>
</dbReference>
<evidence type="ECO:0000313" key="3">
    <source>
        <dbReference type="EMBL" id="GLX68741.1"/>
    </source>
</evidence>
<dbReference type="PANTHER" id="PTHR22946">
    <property type="entry name" value="DIENELACTONE HYDROLASE DOMAIN-CONTAINING PROTEIN-RELATED"/>
    <property type="match status" value="1"/>
</dbReference>
<name>A0ABQ6GHF7_9BACL</name>
<evidence type="ECO:0000313" key="4">
    <source>
        <dbReference type="Proteomes" id="UP001157114"/>
    </source>
</evidence>
<comment type="caution">
    <text evidence="3">The sequence shown here is derived from an EMBL/GenBank/DDBJ whole genome shotgun (WGS) entry which is preliminary data.</text>
</comment>